<dbReference type="InterPro" id="IPR021136">
    <property type="entry name" value="Flagellar_hook_control-like_C"/>
</dbReference>
<accession>A0A3M8DYK1</accession>
<feature type="compositionally biased region" description="Low complexity" evidence="1">
    <location>
        <begin position="325"/>
        <end position="337"/>
    </location>
</feature>
<keyword evidence="3" id="KW-0282">Flagellum</keyword>
<feature type="region of interest" description="Disordered" evidence="1">
    <location>
        <begin position="325"/>
        <end position="359"/>
    </location>
</feature>
<organism evidence="3 4">
    <name type="scientific">Brevibacillus fluminis</name>
    <dbReference type="NCBI Taxonomy" id="511487"/>
    <lineage>
        <taxon>Bacteria</taxon>
        <taxon>Bacillati</taxon>
        <taxon>Bacillota</taxon>
        <taxon>Bacilli</taxon>
        <taxon>Bacillales</taxon>
        <taxon>Paenibacillaceae</taxon>
        <taxon>Brevibacillus</taxon>
    </lineage>
</organism>
<keyword evidence="4" id="KW-1185">Reference proteome</keyword>
<dbReference type="OrthoDB" id="2380967at2"/>
<dbReference type="InterPro" id="IPR038610">
    <property type="entry name" value="FliK-like_C_sf"/>
</dbReference>
<dbReference type="Gene3D" id="3.30.750.140">
    <property type="match status" value="1"/>
</dbReference>
<keyword evidence="3" id="KW-0966">Cell projection</keyword>
<comment type="caution">
    <text evidence="3">The sequence shown here is derived from an EMBL/GenBank/DDBJ whole genome shotgun (WGS) entry which is preliminary data.</text>
</comment>
<dbReference type="Pfam" id="PF02120">
    <property type="entry name" value="Flg_hook"/>
    <property type="match status" value="1"/>
</dbReference>
<evidence type="ECO:0000256" key="1">
    <source>
        <dbReference type="SAM" id="MobiDB-lite"/>
    </source>
</evidence>
<protein>
    <submittedName>
        <fullName evidence="3">Flagellar hook-length control protein FliK</fullName>
    </submittedName>
</protein>
<gene>
    <name evidence="3" type="ORF">EDM56_03745</name>
</gene>
<dbReference type="AlphaFoldDB" id="A0A3M8DYK1"/>
<dbReference type="Proteomes" id="UP000271031">
    <property type="component" value="Unassembled WGS sequence"/>
</dbReference>
<keyword evidence="3" id="KW-0969">Cilium</keyword>
<dbReference type="CDD" id="cd17470">
    <property type="entry name" value="T3SS_Flik_C"/>
    <property type="match status" value="1"/>
</dbReference>
<name>A0A3M8DYK1_9BACL</name>
<sequence>MLDQLLQSGTVNMFPQQAIDQASQVTQTESPDQGQLAVSLQPNVKQALVAAFVQQGMDDQSAGQMADLLESLARSQSPDQQPQVKQAVQQAVAILAKYGVDVQQVVQPEGVANDPEVSFTTTKKTVGGNPRDMRYSPVNQFQPAIQANLLPHQVQVALAKYQPGLAIRPEQPQKQLDQLLQAALQNVAELTNASSDDVQTNSNSFAGSLQTALQPNAQQTNAPTAQSSGELVRSEHLPKDVANLFVKQMKIVGANGMSEAKITLHPQALGQVDVKITANNHVITAQFAADTHAGKELLDNQLPQLRAALTQLGLQVDRLEVTQQQPSQQAQFGFQEQRGSQQNRQGEQKKQSNEDDAEFNIDALTESSGADSWLASKQAKVEYSV</sequence>
<dbReference type="EMBL" id="RHHQ01000004">
    <property type="protein sequence ID" value="RNB92057.1"/>
    <property type="molecule type" value="Genomic_DNA"/>
</dbReference>
<reference evidence="3 4" key="1">
    <citation type="submission" date="2018-10" db="EMBL/GenBank/DDBJ databases">
        <title>Phylogenomics of Brevibacillus.</title>
        <authorList>
            <person name="Dunlap C."/>
        </authorList>
    </citation>
    <scope>NUCLEOTIDE SEQUENCE [LARGE SCALE GENOMIC DNA]</scope>
    <source>
        <strain evidence="3 4">JCM 15716</strain>
    </source>
</reference>
<evidence type="ECO:0000259" key="2">
    <source>
        <dbReference type="Pfam" id="PF02120"/>
    </source>
</evidence>
<evidence type="ECO:0000313" key="4">
    <source>
        <dbReference type="Proteomes" id="UP000271031"/>
    </source>
</evidence>
<evidence type="ECO:0000313" key="3">
    <source>
        <dbReference type="EMBL" id="RNB92057.1"/>
    </source>
</evidence>
<proteinExistence type="predicted"/>
<feature type="domain" description="Flagellar hook-length control protein-like C-terminal" evidence="2">
    <location>
        <begin position="253"/>
        <end position="329"/>
    </location>
</feature>